<reference evidence="9 10" key="1">
    <citation type="journal article" date="2013" name="Genome Announc.">
        <title>Draft Genome Sequence of the Cellulolytic, Mesophilic, Anaerobic Bacterium Clostridium termitidis Strain CT1112 (DSM 5398).</title>
        <authorList>
            <person name="Lal S."/>
            <person name="Ramachandran U."/>
            <person name="Zhang X."/>
            <person name="Munir R."/>
            <person name="Sparling R."/>
            <person name="Levin D.B."/>
        </authorList>
    </citation>
    <scope>NUCLEOTIDE SEQUENCE [LARGE SCALE GENOMIC DNA]</scope>
    <source>
        <strain evidence="9 10">CT1112</strain>
    </source>
</reference>
<comment type="caution">
    <text evidence="9">The sequence shown here is derived from an EMBL/GenBank/DDBJ whole genome shotgun (WGS) entry which is preliminary data.</text>
</comment>
<name>S0FTF5_RUMCE</name>
<dbReference type="SUPFAM" id="SSF52172">
    <property type="entry name" value="CheY-like"/>
    <property type="match status" value="1"/>
</dbReference>
<dbReference type="Pfam" id="PF12833">
    <property type="entry name" value="HTH_18"/>
    <property type="match status" value="1"/>
</dbReference>
<dbReference type="PATRIC" id="fig|1195236.3.peg.1965"/>
<dbReference type="InterPro" id="IPR011006">
    <property type="entry name" value="CheY-like_superfamily"/>
</dbReference>
<dbReference type="Proteomes" id="UP000014155">
    <property type="component" value="Unassembled WGS sequence"/>
</dbReference>
<dbReference type="InterPro" id="IPR001789">
    <property type="entry name" value="Sig_transdc_resp-reg_receiver"/>
</dbReference>
<feature type="domain" description="HTH araC/xylS-type" evidence="7">
    <location>
        <begin position="154"/>
        <end position="253"/>
    </location>
</feature>
<dbReference type="GO" id="GO:0003700">
    <property type="term" value="F:DNA-binding transcription factor activity"/>
    <property type="evidence" value="ECO:0007669"/>
    <property type="project" value="InterPro"/>
</dbReference>
<keyword evidence="6" id="KW-0597">Phosphoprotein</keyword>
<dbReference type="SMART" id="SM00448">
    <property type="entry name" value="REC"/>
    <property type="match status" value="1"/>
</dbReference>
<dbReference type="EMBL" id="AORV01000027">
    <property type="protein sequence ID" value="EMS72449.1"/>
    <property type="molecule type" value="Genomic_DNA"/>
</dbReference>
<dbReference type="InterPro" id="IPR009057">
    <property type="entry name" value="Homeodomain-like_sf"/>
</dbReference>
<keyword evidence="2" id="KW-0805">Transcription regulation</keyword>
<evidence type="ECO:0000256" key="4">
    <source>
        <dbReference type="ARBA" id="ARBA00023163"/>
    </source>
</evidence>
<evidence type="ECO:0000259" key="8">
    <source>
        <dbReference type="PROSITE" id="PS50110"/>
    </source>
</evidence>
<dbReference type="PROSITE" id="PS50110">
    <property type="entry name" value="RESPONSE_REGULATORY"/>
    <property type="match status" value="1"/>
</dbReference>
<keyword evidence="3" id="KW-0238">DNA-binding</keyword>
<dbReference type="Gene3D" id="3.40.50.2300">
    <property type="match status" value="1"/>
</dbReference>
<dbReference type="GO" id="GO:0000160">
    <property type="term" value="P:phosphorelay signal transduction system"/>
    <property type="evidence" value="ECO:0007669"/>
    <property type="project" value="InterPro"/>
</dbReference>
<keyword evidence="10" id="KW-1185">Reference proteome</keyword>
<dbReference type="Gene3D" id="1.10.10.60">
    <property type="entry name" value="Homeodomain-like"/>
    <property type="match status" value="2"/>
</dbReference>
<dbReference type="STRING" id="1195236.CTER_1637"/>
<sequence length="261" mass="29859">MDFLIVDDDVMIVKGLTAIINQFNIENCHITTAFNAVDALKILGSKGTDLLITDIDMPCMNGLDLIKEAQEKQYCKHFVILTGYERFDFVRQALRYKVNDYLLKPINKDEFKTIILKVESELSGAGNASPNSSLYELSIYKILNSARNCSDKFRKITEYIYSHFTIDISLEQIGTAFDLNPNYICSLFQNELNTTFLYFLDCVRLSKSIELLLSSKNAGIKHVATASGFMNERHFYKVFKKRIGDTPGQFRQKYSSRDLIS</sequence>
<evidence type="ECO:0000256" key="2">
    <source>
        <dbReference type="ARBA" id="ARBA00023015"/>
    </source>
</evidence>
<accession>S0FTF5</accession>
<evidence type="ECO:0000313" key="9">
    <source>
        <dbReference type="EMBL" id="EMS72449.1"/>
    </source>
</evidence>
<dbReference type="PROSITE" id="PS01124">
    <property type="entry name" value="HTH_ARAC_FAMILY_2"/>
    <property type="match status" value="1"/>
</dbReference>
<dbReference type="InterPro" id="IPR018060">
    <property type="entry name" value="HTH_AraC"/>
</dbReference>
<evidence type="ECO:0000256" key="1">
    <source>
        <dbReference type="ARBA" id="ARBA00018672"/>
    </source>
</evidence>
<feature type="modified residue" description="4-aspartylphosphate" evidence="6">
    <location>
        <position position="54"/>
    </location>
</feature>
<organism evidence="9 10">
    <name type="scientific">Ruminiclostridium cellobioparum subsp. termitidis CT1112</name>
    <dbReference type="NCBI Taxonomy" id="1195236"/>
    <lineage>
        <taxon>Bacteria</taxon>
        <taxon>Bacillati</taxon>
        <taxon>Bacillota</taxon>
        <taxon>Clostridia</taxon>
        <taxon>Eubacteriales</taxon>
        <taxon>Oscillospiraceae</taxon>
        <taxon>Ruminiclostridium</taxon>
    </lineage>
</organism>
<keyword evidence="4" id="KW-0804">Transcription</keyword>
<dbReference type="CDD" id="cd17536">
    <property type="entry name" value="REC_YesN-like"/>
    <property type="match status" value="1"/>
</dbReference>
<proteinExistence type="predicted"/>
<evidence type="ECO:0000256" key="6">
    <source>
        <dbReference type="PROSITE-ProRule" id="PRU00169"/>
    </source>
</evidence>
<dbReference type="eggNOG" id="COG2207">
    <property type="taxonomic scope" value="Bacteria"/>
</dbReference>
<evidence type="ECO:0000256" key="5">
    <source>
        <dbReference type="ARBA" id="ARBA00024867"/>
    </source>
</evidence>
<dbReference type="RefSeq" id="WP_004625165.1">
    <property type="nucleotide sequence ID" value="NZ_AORV01000027.1"/>
</dbReference>
<dbReference type="eggNOG" id="COG4753">
    <property type="taxonomic scope" value="Bacteria"/>
</dbReference>
<dbReference type="PANTHER" id="PTHR43280:SF2">
    <property type="entry name" value="HTH-TYPE TRANSCRIPTIONAL REGULATOR EXSA"/>
    <property type="match status" value="1"/>
</dbReference>
<comment type="function">
    <text evidence="5">May play the central regulatory role in sporulation. It may be an element of the effector pathway responsible for the activation of sporulation genes in response to nutritional stress. Spo0A may act in concert with spo0H (a sigma factor) to control the expression of some genes that are critical to the sporulation process.</text>
</comment>
<dbReference type="Pfam" id="PF00072">
    <property type="entry name" value="Response_reg"/>
    <property type="match status" value="1"/>
</dbReference>
<gene>
    <name evidence="9" type="ORF">CTER_1637</name>
</gene>
<evidence type="ECO:0000256" key="3">
    <source>
        <dbReference type="ARBA" id="ARBA00023125"/>
    </source>
</evidence>
<dbReference type="PANTHER" id="PTHR43280">
    <property type="entry name" value="ARAC-FAMILY TRANSCRIPTIONAL REGULATOR"/>
    <property type="match status" value="1"/>
</dbReference>
<protein>
    <recommendedName>
        <fullName evidence="1">Stage 0 sporulation protein A homolog</fullName>
    </recommendedName>
</protein>
<dbReference type="GO" id="GO:0043565">
    <property type="term" value="F:sequence-specific DNA binding"/>
    <property type="evidence" value="ECO:0007669"/>
    <property type="project" value="InterPro"/>
</dbReference>
<dbReference type="AlphaFoldDB" id="S0FTF5"/>
<feature type="domain" description="Response regulatory" evidence="8">
    <location>
        <begin position="2"/>
        <end position="119"/>
    </location>
</feature>
<dbReference type="SMART" id="SM00342">
    <property type="entry name" value="HTH_ARAC"/>
    <property type="match status" value="1"/>
</dbReference>
<evidence type="ECO:0000259" key="7">
    <source>
        <dbReference type="PROSITE" id="PS01124"/>
    </source>
</evidence>
<dbReference type="SUPFAM" id="SSF46689">
    <property type="entry name" value="Homeodomain-like"/>
    <property type="match status" value="1"/>
</dbReference>
<evidence type="ECO:0000313" key="10">
    <source>
        <dbReference type="Proteomes" id="UP000014155"/>
    </source>
</evidence>